<comment type="caution">
    <text evidence="5">The sequence shown here is derived from an EMBL/GenBank/DDBJ whole genome shotgun (WGS) entry which is preliminary data.</text>
</comment>
<dbReference type="CDD" id="cd00034">
    <property type="entry name" value="CSD"/>
    <property type="match status" value="1"/>
</dbReference>
<evidence type="ECO:0000313" key="6">
    <source>
        <dbReference type="Proteomes" id="UP000094527"/>
    </source>
</evidence>
<dbReference type="Gene3D" id="2.40.50.40">
    <property type="match status" value="2"/>
</dbReference>
<dbReference type="Proteomes" id="UP000094527">
    <property type="component" value="Unassembled WGS sequence"/>
</dbReference>
<dbReference type="InterPro" id="IPR051219">
    <property type="entry name" value="Heterochromatin_chromo-domain"/>
</dbReference>
<evidence type="ECO:0000256" key="2">
    <source>
        <dbReference type="ARBA" id="ARBA00023242"/>
    </source>
</evidence>
<feature type="domain" description="Chromo" evidence="4">
    <location>
        <begin position="144"/>
        <end position="202"/>
    </location>
</feature>
<feature type="compositionally biased region" description="Polar residues" evidence="3">
    <location>
        <begin position="122"/>
        <end position="132"/>
    </location>
</feature>
<dbReference type="AlphaFoldDB" id="A0A1D2N1V4"/>
<evidence type="ECO:0000256" key="1">
    <source>
        <dbReference type="ARBA" id="ARBA00004123"/>
    </source>
</evidence>
<gene>
    <name evidence="5" type="ORF">Ocin01_07634</name>
</gene>
<dbReference type="EMBL" id="LJIJ01000303">
    <property type="protein sequence ID" value="ODM99034.1"/>
    <property type="molecule type" value="Genomic_DNA"/>
</dbReference>
<feature type="compositionally biased region" description="Basic and acidic residues" evidence="3">
    <location>
        <begin position="88"/>
        <end position="108"/>
    </location>
</feature>
<comment type="subcellular location">
    <subcellularLocation>
        <location evidence="1">Nucleus</location>
    </subcellularLocation>
</comment>
<name>A0A1D2N1V4_ORCCI</name>
<dbReference type="InterPro" id="IPR023779">
    <property type="entry name" value="Chromodomain_CS"/>
</dbReference>
<feature type="domain" description="Chromo" evidence="4">
    <location>
        <begin position="8"/>
        <end position="67"/>
    </location>
</feature>
<dbReference type="SUPFAM" id="SSF54160">
    <property type="entry name" value="Chromo domain-like"/>
    <property type="match status" value="2"/>
</dbReference>
<evidence type="ECO:0000256" key="3">
    <source>
        <dbReference type="SAM" id="MobiDB-lite"/>
    </source>
</evidence>
<dbReference type="STRING" id="48709.A0A1D2N1V4"/>
<dbReference type="InterPro" id="IPR000953">
    <property type="entry name" value="Chromo/chromo_shadow_dom"/>
</dbReference>
<dbReference type="GO" id="GO:0000792">
    <property type="term" value="C:heterochromatin"/>
    <property type="evidence" value="ECO:0007669"/>
    <property type="project" value="UniProtKB-ARBA"/>
</dbReference>
<dbReference type="OMA" id="CKNSDER"/>
<evidence type="ECO:0000313" key="5">
    <source>
        <dbReference type="EMBL" id="ODM99034.1"/>
    </source>
</evidence>
<dbReference type="GO" id="GO:0005634">
    <property type="term" value="C:nucleus"/>
    <property type="evidence" value="ECO:0007669"/>
    <property type="project" value="UniProtKB-SubCell"/>
</dbReference>
<dbReference type="PROSITE" id="PS50013">
    <property type="entry name" value="CHROMO_2"/>
    <property type="match status" value="2"/>
</dbReference>
<organism evidence="5 6">
    <name type="scientific">Orchesella cincta</name>
    <name type="common">Springtail</name>
    <name type="synonym">Podura cincta</name>
    <dbReference type="NCBI Taxonomy" id="48709"/>
    <lineage>
        <taxon>Eukaryota</taxon>
        <taxon>Metazoa</taxon>
        <taxon>Ecdysozoa</taxon>
        <taxon>Arthropoda</taxon>
        <taxon>Hexapoda</taxon>
        <taxon>Collembola</taxon>
        <taxon>Entomobryomorpha</taxon>
        <taxon>Entomobryoidea</taxon>
        <taxon>Orchesellidae</taxon>
        <taxon>Orchesellinae</taxon>
        <taxon>Orchesella</taxon>
    </lineage>
</organism>
<reference evidence="5 6" key="1">
    <citation type="journal article" date="2016" name="Genome Biol. Evol.">
        <title>Gene Family Evolution Reflects Adaptation to Soil Environmental Stressors in the Genome of the Collembolan Orchesella cincta.</title>
        <authorList>
            <person name="Faddeeva-Vakhrusheva A."/>
            <person name="Derks M.F."/>
            <person name="Anvar S.Y."/>
            <person name="Agamennone V."/>
            <person name="Suring W."/>
            <person name="Smit S."/>
            <person name="van Straalen N.M."/>
            <person name="Roelofs D."/>
        </authorList>
    </citation>
    <scope>NUCLEOTIDE SEQUENCE [LARGE SCALE GENOMIC DNA]</scope>
    <source>
        <tissue evidence="5">Mixed pool</tissue>
    </source>
</reference>
<protein>
    <submittedName>
        <fullName evidence="5">Chromobox protein 5</fullName>
    </submittedName>
</protein>
<proteinExistence type="predicted"/>
<keyword evidence="6" id="KW-1185">Reference proteome</keyword>
<accession>A0A1D2N1V4</accession>
<dbReference type="PROSITE" id="PS00598">
    <property type="entry name" value="CHROMO_1"/>
    <property type="match status" value="1"/>
</dbReference>
<sequence length="209" mass="24036">MDRDDQSFPVEKLLKMRVLSGGKRKFLIKWEGWPKKYNSWEPEQNIDDRQLILDFEREMSNGKSKRRKLTAGVVPTPKTSPYPSIKHTGSDDGPQKEEKPSVKLEYSSKENPITASPLVNGKLSNTEPSTSYSQTGKEVMACGIVPDKIIGATRMTGELLLLMKWKDTKEVELIPATLANQRYPQFVINFYEKRYVLQHHFSKNGQFWL</sequence>
<dbReference type="Pfam" id="PF00385">
    <property type="entry name" value="Chromo"/>
    <property type="match status" value="1"/>
</dbReference>
<dbReference type="Pfam" id="PF01393">
    <property type="entry name" value="Chromo_shadow"/>
    <property type="match status" value="1"/>
</dbReference>
<dbReference type="InterPro" id="IPR008251">
    <property type="entry name" value="Chromo_shadow_dom"/>
</dbReference>
<evidence type="ECO:0000259" key="4">
    <source>
        <dbReference type="PROSITE" id="PS50013"/>
    </source>
</evidence>
<dbReference type="SMART" id="SM00300">
    <property type="entry name" value="ChSh"/>
    <property type="match status" value="1"/>
</dbReference>
<dbReference type="InterPro" id="IPR023780">
    <property type="entry name" value="Chromo_domain"/>
</dbReference>
<keyword evidence="2" id="KW-0539">Nucleus</keyword>
<dbReference type="SMART" id="SM00298">
    <property type="entry name" value="CHROMO"/>
    <property type="match status" value="1"/>
</dbReference>
<dbReference type="InterPro" id="IPR016197">
    <property type="entry name" value="Chromo-like_dom_sf"/>
</dbReference>
<dbReference type="PANTHER" id="PTHR22812">
    <property type="entry name" value="CHROMOBOX PROTEIN"/>
    <property type="match status" value="1"/>
</dbReference>
<feature type="region of interest" description="Disordered" evidence="3">
    <location>
        <begin position="58"/>
        <end position="132"/>
    </location>
</feature>